<protein>
    <submittedName>
        <fullName evidence="3">AsmA family protein</fullName>
    </submittedName>
</protein>
<evidence type="ECO:0000313" key="4">
    <source>
        <dbReference type="Proteomes" id="UP001232156"/>
    </source>
</evidence>
<dbReference type="Proteomes" id="UP001232156">
    <property type="component" value="Unassembled WGS sequence"/>
</dbReference>
<proteinExistence type="predicted"/>
<reference evidence="3 4" key="1">
    <citation type="submission" date="2023-08" db="EMBL/GenBank/DDBJ databases">
        <title>Alcaligenaceae gen. nov., a novel taxon isolated from the sludge of Yixing Pesticide Factory.</title>
        <authorList>
            <person name="Ruan L."/>
        </authorList>
    </citation>
    <scope>NUCLEOTIDE SEQUENCE [LARGE SCALE GENOMIC DNA]</scope>
    <source>
        <strain evidence="3 4">LG-2</strain>
    </source>
</reference>
<keyword evidence="4" id="KW-1185">Reference proteome</keyword>
<dbReference type="InterPro" id="IPR007844">
    <property type="entry name" value="AsmA"/>
</dbReference>
<organism evidence="3 4">
    <name type="scientific">Yanghanlia caeni</name>
    <dbReference type="NCBI Taxonomy" id="3064283"/>
    <lineage>
        <taxon>Bacteria</taxon>
        <taxon>Pseudomonadati</taxon>
        <taxon>Pseudomonadota</taxon>
        <taxon>Betaproteobacteria</taxon>
        <taxon>Burkholderiales</taxon>
        <taxon>Alcaligenaceae</taxon>
        <taxon>Yanghanlia</taxon>
    </lineage>
</organism>
<dbReference type="RefSeq" id="WP_347287185.1">
    <property type="nucleotide sequence ID" value="NZ_JAUZQE010000022.1"/>
</dbReference>
<comment type="caution">
    <text evidence="3">The sequence shown here is derived from an EMBL/GenBank/DDBJ whole genome shotgun (WGS) entry which is preliminary data.</text>
</comment>
<feature type="domain" description="AsmA" evidence="2">
    <location>
        <begin position="183"/>
        <end position="540"/>
    </location>
</feature>
<accession>A0ABU1D7B9</accession>
<gene>
    <name evidence="3" type="ORF">Q8947_10165</name>
</gene>
<evidence type="ECO:0000313" key="3">
    <source>
        <dbReference type="EMBL" id="MDR4126344.1"/>
    </source>
</evidence>
<dbReference type="PANTHER" id="PTHR30441">
    <property type="entry name" value="DUF748 DOMAIN-CONTAINING PROTEIN"/>
    <property type="match status" value="1"/>
</dbReference>
<dbReference type="PANTHER" id="PTHR30441:SF9">
    <property type="entry name" value="ASMA FAMILY PROTEIN YHJG"/>
    <property type="match status" value="1"/>
</dbReference>
<feature type="domain" description="AsmA" evidence="2">
    <location>
        <begin position="5"/>
        <end position="156"/>
    </location>
</feature>
<sequence>MAAWAGAGLAALVLLLVVVIAVFDWNRLRPWVAAKASEALQRPVAIEGALDLDWRWRSGMLPWPHITAEKVVVDHPEAYSGARGEQMAQIAYLALDINPLALLNRRIEIPRLEVGDSRINFERNAQGTNNWVYERRRRQQGDDERGWQLDLESVALRRVEVHVFDEGRRLDMLTRFHSLDTDDPAGYGMDWESSGTYNDAQVGGSGKVGGLLSLREGSTPFPLQGEVSFGETRIGIEGSMTAPRGLASLDVRLSLAGSSLSDLNALFGIALPGSPPFRTEGRLVADLDGDDTWRYEDFTGVVGESDLRGTLQYQIRSPRPVLSGEVASDQLRLRDLGPLIGVGSEDDEKGRKQPPGKALPVARIGSETWDLMDADVRFEGKRILREKDLPLDNIAMHVRLQDRVLAFEPLNFGVAGGTLSNRLTIDGRNEPLQAEMTTAIRGLQLKQLFPGAESMNASFGQLHGDAQLSGTGDSVAALLGSSNGQLSLALTRGTISRFLIEAAGLNVANVVFVKLFGDEQVMLECLVADFAVKNGLMQTRAFVLETEDAIITLDGTVSLKEERLDLDIRPQNKTLRIFTLRSPLYARGTFKNPDVGVQAAPVAARAGAAVALGVVATPLAALLPLLNMGSDDTNECSALRGGTAAGKKAVSAQNGRKAPAEDRSARRGSKGEKPDAQQQLDEFIPH</sequence>
<name>A0ABU1D7B9_9BURK</name>
<dbReference type="EMBL" id="JAUZQE010000022">
    <property type="protein sequence ID" value="MDR4126344.1"/>
    <property type="molecule type" value="Genomic_DNA"/>
</dbReference>
<dbReference type="InterPro" id="IPR052894">
    <property type="entry name" value="AsmA-related"/>
</dbReference>
<feature type="region of interest" description="Disordered" evidence="1">
    <location>
        <begin position="644"/>
        <end position="686"/>
    </location>
</feature>
<dbReference type="Pfam" id="PF05170">
    <property type="entry name" value="AsmA"/>
    <property type="match status" value="2"/>
</dbReference>
<feature type="compositionally biased region" description="Basic and acidic residues" evidence="1">
    <location>
        <begin position="658"/>
        <end position="675"/>
    </location>
</feature>
<evidence type="ECO:0000256" key="1">
    <source>
        <dbReference type="SAM" id="MobiDB-lite"/>
    </source>
</evidence>
<evidence type="ECO:0000259" key="2">
    <source>
        <dbReference type="Pfam" id="PF05170"/>
    </source>
</evidence>